<dbReference type="Pfam" id="PF12680">
    <property type="entry name" value="SnoaL_2"/>
    <property type="match status" value="1"/>
</dbReference>
<dbReference type="EMBL" id="JAOANI010000015">
    <property type="protein sequence ID" value="MCT7359263.1"/>
    <property type="molecule type" value="Genomic_DNA"/>
</dbReference>
<dbReference type="Gene3D" id="3.90.550.10">
    <property type="entry name" value="Spore Coat Polysaccharide Biosynthesis Protein SpsA, Chain A"/>
    <property type="match status" value="1"/>
</dbReference>
<dbReference type="RefSeq" id="WP_260976134.1">
    <property type="nucleotide sequence ID" value="NZ_JAOANI010000015.1"/>
</dbReference>
<dbReference type="InterPro" id="IPR037401">
    <property type="entry name" value="SnoaL-like"/>
</dbReference>
<evidence type="ECO:0000259" key="1">
    <source>
        <dbReference type="Pfam" id="PF12680"/>
    </source>
</evidence>
<keyword evidence="3" id="KW-1185">Reference proteome</keyword>
<dbReference type="SUPFAM" id="SSF53448">
    <property type="entry name" value="Nucleotide-diphospho-sugar transferases"/>
    <property type="match status" value="1"/>
</dbReference>
<gene>
    <name evidence="2" type="ORF">NYR02_09540</name>
</gene>
<dbReference type="AlphaFoldDB" id="A0A9X2WF47"/>
<reference evidence="2" key="1">
    <citation type="journal article" date="2022" name="Front. Microbiol.">
        <title>Genome-based taxonomic rearrangement of Oceanobacter-related bacteria including the description of Thalassolituus hydrocarbonoclasticus sp. nov. and Thalassolituus pacificus sp. nov. and emended description of the genus Thalassolituus.</title>
        <authorList>
            <person name="Dong C."/>
            <person name="Wei L."/>
            <person name="Wang J."/>
            <person name="Lai Q."/>
            <person name="Huang Z."/>
            <person name="Shao Z."/>
        </authorList>
    </citation>
    <scope>NUCLEOTIDE SEQUENCE</scope>
    <source>
        <strain evidence="2">59MF3M-4</strain>
    </source>
</reference>
<organism evidence="2 3">
    <name type="scientific">Thalassolituus pacificus</name>
    <dbReference type="NCBI Taxonomy" id="2975440"/>
    <lineage>
        <taxon>Bacteria</taxon>
        <taxon>Pseudomonadati</taxon>
        <taxon>Pseudomonadota</taxon>
        <taxon>Gammaproteobacteria</taxon>
        <taxon>Oceanospirillales</taxon>
        <taxon>Oceanospirillaceae</taxon>
        <taxon>Thalassolituus</taxon>
    </lineage>
</organism>
<accession>A0A9X2WF47</accession>
<comment type="caution">
    <text evidence="2">The sequence shown here is derived from an EMBL/GenBank/DDBJ whole genome shotgun (WGS) entry which is preliminary data.</text>
</comment>
<protein>
    <submittedName>
        <fullName evidence="2">Nuclear transport factor 2 family protein</fullName>
    </submittedName>
</protein>
<name>A0A9X2WF47_9GAMM</name>
<dbReference type="InterPro" id="IPR032710">
    <property type="entry name" value="NTF2-like_dom_sf"/>
</dbReference>
<sequence>MNIIIPMSGAGLYEASAGGIYPKILTEVAGKTLLEHALTPFAGLGSDARFIFMVPKIERKALSLDAIIKIVVPGEYNIIDINGDTGGALCTCLLALDTMNADDELIISSADHHLSEDISAALAFYRENKADAGVLTFESVHPKWSYALLNERAEVRQTSEKLPISRHAMAGFFYFRHARDFIEAAKSVIRKQNQINGQYFVSSTINEMILAGQTVLSKPLAGGVYYNFYDSHSIKVFEHDITLSRHVIEEKSRAYVHAFHAMDLDSVMNFFDDDATLIDPGVNLSGKAAIRDFLTGLFASVKKINFIEKNILVDGEKSVIEFELQIDDQRYIGTDVIQWQAGKISALRAYLYQQEDKNV</sequence>
<dbReference type="CDD" id="cd04183">
    <property type="entry name" value="GT2_BcE_like"/>
    <property type="match status" value="1"/>
</dbReference>
<evidence type="ECO:0000313" key="3">
    <source>
        <dbReference type="Proteomes" id="UP001147830"/>
    </source>
</evidence>
<proteinExistence type="predicted"/>
<reference evidence="2" key="2">
    <citation type="submission" date="2022-08" db="EMBL/GenBank/DDBJ databases">
        <authorList>
            <person name="Dong C."/>
        </authorList>
    </citation>
    <scope>NUCLEOTIDE SEQUENCE</scope>
    <source>
        <strain evidence="2">59MF3M-4</strain>
    </source>
</reference>
<dbReference type="Proteomes" id="UP001147830">
    <property type="component" value="Unassembled WGS sequence"/>
</dbReference>
<dbReference type="InterPro" id="IPR029044">
    <property type="entry name" value="Nucleotide-diphossugar_trans"/>
</dbReference>
<dbReference type="SUPFAM" id="SSF54427">
    <property type="entry name" value="NTF2-like"/>
    <property type="match status" value="1"/>
</dbReference>
<evidence type="ECO:0000313" key="2">
    <source>
        <dbReference type="EMBL" id="MCT7359263.1"/>
    </source>
</evidence>
<dbReference type="Gene3D" id="3.10.450.50">
    <property type="match status" value="1"/>
</dbReference>
<feature type="domain" description="SnoaL-like" evidence="1">
    <location>
        <begin position="253"/>
        <end position="345"/>
    </location>
</feature>